<dbReference type="OrthoDB" id="6021263at2759"/>
<proteinExistence type="predicted"/>
<feature type="region of interest" description="Disordered" evidence="1">
    <location>
        <begin position="179"/>
        <end position="202"/>
    </location>
</feature>
<dbReference type="STRING" id="91928.A0A0D2B7Z3"/>
<dbReference type="VEuPathDB" id="FungiDB:PV08_07770"/>
<dbReference type="Pfam" id="PF12824">
    <property type="entry name" value="MRP-L20"/>
    <property type="match status" value="1"/>
</dbReference>
<dbReference type="RefSeq" id="XP_016235199.1">
    <property type="nucleotide sequence ID" value="XM_016382097.1"/>
</dbReference>
<dbReference type="EMBL" id="KN847496">
    <property type="protein sequence ID" value="KIW14983.1"/>
    <property type="molecule type" value="Genomic_DNA"/>
</dbReference>
<accession>A0A0D2B7Z3</accession>
<keyword evidence="3" id="KW-1185">Reference proteome</keyword>
<dbReference type="PANTHER" id="PTHR28266:SF1">
    <property type="entry name" value="LARGE RIBOSOMAL SUBUNIT PROTEIN ML58"/>
    <property type="match status" value="1"/>
</dbReference>
<dbReference type="AlphaFoldDB" id="A0A0D2B7Z3"/>
<evidence type="ECO:0000313" key="2">
    <source>
        <dbReference type="EMBL" id="KIW14983.1"/>
    </source>
</evidence>
<reference evidence="2 3" key="1">
    <citation type="submission" date="2015-01" db="EMBL/GenBank/DDBJ databases">
        <title>The Genome Sequence of Exophiala spinifera CBS89968.</title>
        <authorList>
            <consortium name="The Broad Institute Genomics Platform"/>
            <person name="Cuomo C."/>
            <person name="de Hoog S."/>
            <person name="Gorbushina A."/>
            <person name="Stielow B."/>
            <person name="Teixiera M."/>
            <person name="Abouelleil A."/>
            <person name="Chapman S.B."/>
            <person name="Priest M."/>
            <person name="Young S.K."/>
            <person name="Wortman J."/>
            <person name="Nusbaum C."/>
            <person name="Birren B."/>
        </authorList>
    </citation>
    <scope>NUCLEOTIDE SEQUENCE [LARGE SCALE GENOMIC DNA]</scope>
    <source>
        <strain evidence="2 3">CBS 89968</strain>
    </source>
</reference>
<protein>
    <submittedName>
        <fullName evidence="2">Uncharacterized protein</fullName>
    </submittedName>
</protein>
<dbReference type="GO" id="GO:0005762">
    <property type="term" value="C:mitochondrial large ribosomal subunit"/>
    <property type="evidence" value="ECO:0007669"/>
    <property type="project" value="TreeGrafter"/>
</dbReference>
<organism evidence="2 3">
    <name type="scientific">Exophiala spinifera</name>
    <dbReference type="NCBI Taxonomy" id="91928"/>
    <lineage>
        <taxon>Eukaryota</taxon>
        <taxon>Fungi</taxon>
        <taxon>Dikarya</taxon>
        <taxon>Ascomycota</taxon>
        <taxon>Pezizomycotina</taxon>
        <taxon>Eurotiomycetes</taxon>
        <taxon>Chaetothyriomycetidae</taxon>
        <taxon>Chaetothyriales</taxon>
        <taxon>Herpotrichiellaceae</taxon>
        <taxon>Exophiala</taxon>
    </lineage>
</organism>
<gene>
    <name evidence="2" type="ORF">PV08_07770</name>
</gene>
<dbReference type="Proteomes" id="UP000053328">
    <property type="component" value="Unassembled WGS sequence"/>
</dbReference>
<evidence type="ECO:0000313" key="3">
    <source>
        <dbReference type="Proteomes" id="UP000053328"/>
    </source>
</evidence>
<dbReference type="GeneID" id="27334853"/>
<evidence type="ECO:0000256" key="1">
    <source>
        <dbReference type="SAM" id="MobiDB-lite"/>
    </source>
</evidence>
<dbReference type="GO" id="GO:0003735">
    <property type="term" value="F:structural constituent of ribosome"/>
    <property type="evidence" value="ECO:0007669"/>
    <property type="project" value="TreeGrafter"/>
</dbReference>
<sequence>MQSTAVFSSPSTASGRFYKLCAQILQPSTRRHQSSYRRARSKLNVKPDASFLPSKTEQHDHILFNPPPSMPNVYHTPNIFLPDNDRRKIIPDRETREAQLLLSERIPAIKGQQEKRYHLTAKDVEEMRALRKAAPLEWSVNKLSKKFDCSPIFAMYATEGLAPEKQEMQKTVTKIVKSRWGKKRREAREDRELRKEKWYRDE</sequence>
<dbReference type="PANTHER" id="PTHR28266">
    <property type="entry name" value="54S RIBOSOMAL PROTEIN L20, MITOCHONDRIAL"/>
    <property type="match status" value="1"/>
</dbReference>
<name>A0A0D2B7Z3_9EURO</name>
<feature type="compositionally biased region" description="Basic and acidic residues" evidence="1">
    <location>
        <begin position="186"/>
        <end position="202"/>
    </location>
</feature>
<dbReference type="InterPro" id="IPR024388">
    <property type="entry name" value="Ribosomal_mL58"/>
</dbReference>
<dbReference type="HOGENOM" id="CLU_089054_0_0_1"/>